<keyword evidence="8" id="KW-1185">Reference proteome</keyword>
<dbReference type="OrthoDB" id="3428146at2"/>
<evidence type="ECO:0000313" key="8">
    <source>
        <dbReference type="Proteomes" id="UP000567922"/>
    </source>
</evidence>
<evidence type="ECO:0000256" key="6">
    <source>
        <dbReference type="SAM" id="Phobius"/>
    </source>
</evidence>
<dbReference type="Proteomes" id="UP000567922">
    <property type="component" value="Unassembled WGS sequence"/>
</dbReference>
<dbReference type="InterPro" id="IPR027359">
    <property type="entry name" value="Volt_channel_dom_sf"/>
</dbReference>
<keyword evidence="2 6" id="KW-0812">Transmembrane</keyword>
<sequence>MGTKPGSGNHRRSFDRAEELERRFALPVLIAAIVSVPAVFLTLFDGAAATTGTVLNWLSAVVILGESLILLFVSGDAIRWARRHWWTLAIALVTIPAVLLTFGPVQVLRALMWVGAIRLFRVGRIIKAGRILSERTEFGQRRTRALIGVLTVLAAVFVFVALADPGSESRQIATWTVSQVGVIPTIIAGVLLFSATVITLRYRSSRQDSAETGDGGQDGATPDNQDT</sequence>
<dbReference type="RefSeq" id="WP_083962108.1">
    <property type="nucleotide sequence ID" value="NZ_BDDI01000002.1"/>
</dbReference>
<feature type="region of interest" description="Disordered" evidence="5">
    <location>
        <begin position="208"/>
        <end position="227"/>
    </location>
</feature>
<reference evidence="7 8" key="1">
    <citation type="submission" date="2020-08" db="EMBL/GenBank/DDBJ databases">
        <title>Sequencing the genomes of 1000 actinobacteria strains.</title>
        <authorList>
            <person name="Klenk H.-P."/>
        </authorList>
    </citation>
    <scope>NUCLEOTIDE SEQUENCE [LARGE SCALE GENOMIC DNA]</scope>
    <source>
        <strain evidence="7 8">DSM 45258</strain>
    </source>
</reference>
<proteinExistence type="predicted"/>
<dbReference type="AlphaFoldDB" id="A0A839RSC2"/>
<evidence type="ECO:0000313" key="7">
    <source>
        <dbReference type="EMBL" id="MBB3039842.1"/>
    </source>
</evidence>
<evidence type="ECO:0000256" key="5">
    <source>
        <dbReference type="SAM" id="MobiDB-lite"/>
    </source>
</evidence>
<evidence type="ECO:0000256" key="4">
    <source>
        <dbReference type="ARBA" id="ARBA00023136"/>
    </source>
</evidence>
<feature type="transmembrane region" description="Helical" evidence="6">
    <location>
        <begin position="85"/>
        <end position="105"/>
    </location>
</feature>
<organism evidence="7 8">
    <name type="scientific">Hoyosella altamirensis</name>
    <dbReference type="NCBI Taxonomy" id="616997"/>
    <lineage>
        <taxon>Bacteria</taxon>
        <taxon>Bacillati</taxon>
        <taxon>Actinomycetota</taxon>
        <taxon>Actinomycetes</taxon>
        <taxon>Mycobacteriales</taxon>
        <taxon>Hoyosellaceae</taxon>
        <taxon>Hoyosella</taxon>
    </lineage>
</organism>
<evidence type="ECO:0000256" key="2">
    <source>
        <dbReference type="ARBA" id="ARBA00022692"/>
    </source>
</evidence>
<feature type="transmembrane region" description="Helical" evidence="6">
    <location>
        <begin position="24"/>
        <end position="43"/>
    </location>
</feature>
<feature type="transmembrane region" description="Helical" evidence="6">
    <location>
        <begin position="145"/>
        <end position="163"/>
    </location>
</feature>
<dbReference type="GO" id="GO:0016020">
    <property type="term" value="C:membrane"/>
    <property type="evidence" value="ECO:0007669"/>
    <property type="project" value="UniProtKB-SubCell"/>
</dbReference>
<dbReference type="Gene3D" id="1.20.120.350">
    <property type="entry name" value="Voltage-gated potassium channels. Chain C"/>
    <property type="match status" value="1"/>
</dbReference>
<evidence type="ECO:0000256" key="1">
    <source>
        <dbReference type="ARBA" id="ARBA00004141"/>
    </source>
</evidence>
<keyword evidence="3 6" id="KW-1133">Transmembrane helix</keyword>
<dbReference type="EMBL" id="JACHWS010000005">
    <property type="protein sequence ID" value="MBB3039842.1"/>
    <property type="molecule type" value="Genomic_DNA"/>
</dbReference>
<accession>A0A839RSC2</accession>
<name>A0A839RSC2_9ACTN</name>
<comment type="caution">
    <text evidence="7">The sequence shown here is derived from an EMBL/GenBank/DDBJ whole genome shotgun (WGS) entry which is preliminary data.</text>
</comment>
<dbReference type="SUPFAM" id="SSF81324">
    <property type="entry name" value="Voltage-gated potassium channels"/>
    <property type="match status" value="1"/>
</dbReference>
<feature type="transmembrane region" description="Helical" evidence="6">
    <location>
        <begin position="175"/>
        <end position="200"/>
    </location>
</feature>
<comment type="subcellular location">
    <subcellularLocation>
        <location evidence="1">Membrane</location>
        <topology evidence="1">Multi-pass membrane protein</topology>
    </subcellularLocation>
</comment>
<evidence type="ECO:0000256" key="3">
    <source>
        <dbReference type="ARBA" id="ARBA00022989"/>
    </source>
</evidence>
<gene>
    <name evidence="7" type="ORF">FHU29_004332</name>
</gene>
<keyword evidence="4 6" id="KW-0472">Membrane</keyword>
<protein>
    <submittedName>
        <fullName evidence="7">Uncharacterized protein</fullName>
    </submittedName>
</protein>
<feature type="transmembrane region" description="Helical" evidence="6">
    <location>
        <begin position="55"/>
        <end position="73"/>
    </location>
</feature>